<protein>
    <recommendedName>
        <fullName evidence="2">Tyr recombinase domain-containing protein</fullName>
    </recommendedName>
</protein>
<dbReference type="PROSITE" id="PS51898">
    <property type="entry name" value="TYR_RECOMBINASE"/>
    <property type="match status" value="1"/>
</dbReference>
<dbReference type="AntiFam" id="ANF00010">
    <property type="entry name" value="tRNA translation"/>
</dbReference>
<dbReference type="Gene3D" id="1.10.443.10">
    <property type="entry name" value="Intergrase catalytic core"/>
    <property type="match status" value="1"/>
</dbReference>
<dbReference type="AlphaFoldDB" id="X1FTW0"/>
<keyword evidence="1" id="KW-0233">DNA recombination</keyword>
<dbReference type="InterPro" id="IPR002104">
    <property type="entry name" value="Integrase_catalytic"/>
</dbReference>
<gene>
    <name evidence="3" type="ORF">S03H2_29477</name>
</gene>
<accession>X1FTW0</accession>
<dbReference type="GO" id="GO:0006310">
    <property type="term" value="P:DNA recombination"/>
    <property type="evidence" value="ECO:0007669"/>
    <property type="project" value="UniProtKB-KW"/>
</dbReference>
<organism evidence="3">
    <name type="scientific">marine sediment metagenome</name>
    <dbReference type="NCBI Taxonomy" id="412755"/>
    <lineage>
        <taxon>unclassified sequences</taxon>
        <taxon>metagenomes</taxon>
        <taxon>ecological metagenomes</taxon>
    </lineage>
</organism>
<proteinExistence type="predicted"/>
<sequence length="137" mass="15595">RPEFALRSFETAKRKAGIENLWFHDLRHNLASHLAMAGVGSETLQEILGHRDYRMTRRYIHLSPAHKKGALELFCRLMDTIWTPKLGRRKTCETSNRQNLNQLNISGHNAEVAQSVEHWTENPGVGSSILPLGTRPT</sequence>
<dbReference type="GO" id="GO:0015074">
    <property type="term" value="P:DNA integration"/>
    <property type="evidence" value="ECO:0007669"/>
    <property type="project" value="InterPro"/>
</dbReference>
<reference evidence="3" key="1">
    <citation type="journal article" date="2014" name="Front. Microbiol.">
        <title>High frequency of phylogenetically diverse reductive dehalogenase-homologous genes in deep subseafloor sedimentary metagenomes.</title>
        <authorList>
            <person name="Kawai M."/>
            <person name="Futagami T."/>
            <person name="Toyoda A."/>
            <person name="Takaki Y."/>
            <person name="Nishi S."/>
            <person name="Hori S."/>
            <person name="Arai W."/>
            <person name="Tsubouchi T."/>
            <person name="Morono Y."/>
            <person name="Uchiyama I."/>
            <person name="Ito T."/>
            <person name="Fujiyama A."/>
            <person name="Inagaki F."/>
            <person name="Takami H."/>
        </authorList>
    </citation>
    <scope>NUCLEOTIDE SEQUENCE</scope>
    <source>
        <strain evidence="3">Expedition CK06-06</strain>
    </source>
</reference>
<evidence type="ECO:0000313" key="3">
    <source>
        <dbReference type="EMBL" id="GAH49086.1"/>
    </source>
</evidence>
<comment type="caution">
    <text evidence="3">The sequence shown here is derived from an EMBL/GenBank/DDBJ whole genome shotgun (WGS) entry which is preliminary data.</text>
</comment>
<dbReference type="GO" id="GO:0003677">
    <property type="term" value="F:DNA binding"/>
    <property type="evidence" value="ECO:0007669"/>
    <property type="project" value="InterPro"/>
</dbReference>
<evidence type="ECO:0000259" key="2">
    <source>
        <dbReference type="PROSITE" id="PS51898"/>
    </source>
</evidence>
<feature type="non-terminal residue" evidence="3">
    <location>
        <position position="1"/>
    </location>
</feature>
<dbReference type="EMBL" id="BARU01017798">
    <property type="protein sequence ID" value="GAH49086.1"/>
    <property type="molecule type" value="Genomic_DNA"/>
</dbReference>
<feature type="domain" description="Tyr recombinase" evidence="2">
    <location>
        <begin position="1"/>
        <end position="72"/>
    </location>
</feature>
<dbReference type="Pfam" id="PF00589">
    <property type="entry name" value="Phage_integrase"/>
    <property type="match status" value="1"/>
</dbReference>
<name>X1FTW0_9ZZZZ</name>
<dbReference type="InterPro" id="IPR011010">
    <property type="entry name" value="DNA_brk_join_enz"/>
</dbReference>
<dbReference type="SUPFAM" id="SSF56349">
    <property type="entry name" value="DNA breaking-rejoining enzymes"/>
    <property type="match status" value="1"/>
</dbReference>
<dbReference type="InterPro" id="IPR013762">
    <property type="entry name" value="Integrase-like_cat_sf"/>
</dbReference>
<evidence type="ECO:0000256" key="1">
    <source>
        <dbReference type="ARBA" id="ARBA00023172"/>
    </source>
</evidence>